<keyword evidence="1" id="KW-0812">Transmembrane</keyword>
<sequence length="32" mass="3586">MVGMFVIGFMSALIVIGMGHLSYSMFIDLFEE</sequence>
<accession>A0A089QL43</accession>
<proteinExistence type="predicted"/>
<dbReference type="AlphaFoldDB" id="A0A089QL43"/>
<gene>
    <name evidence="2" type="ORF">LSJ_3051</name>
</gene>
<evidence type="ECO:0000256" key="1">
    <source>
        <dbReference type="SAM" id="Phobius"/>
    </source>
</evidence>
<name>A0A089QL43_9LACO</name>
<reference evidence="2 3" key="1">
    <citation type="journal article" date="2014" name="BMC Genomics">
        <title>Unusual genome complexity in Lactobacillus salivarius JCM1046.</title>
        <authorList>
            <person name="Raftis E.J."/>
            <person name="Forde B.M."/>
            <person name="Claesson M.J."/>
            <person name="O'Toole P.W."/>
        </authorList>
    </citation>
    <scope>NUCLEOTIDE SEQUENCE [LARGE SCALE GENOMIC DNA]</scope>
    <source>
        <strain evidence="2 3">JCM1046</strain>
        <plasmid evidence="2 3">pMP1046B</plasmid>
    </source>
</reference>
<dbReference type="EMBL" id="CP007648">
    <property type="protein sequence ID" value="AIR11671.1"/>
    <property type="molecule type" value="Genomic_DNA"/>
</dbReference>
<organism evidence="2 3">
    <name type="scientific">Ligilactobacillus salivarius</name>
    <dbReference type="NCBI Taxonomy" id="1624"/>
    <lineage>
        <taxon>Bacteria</taxon>
        <taxon>Bacillati</taxon>
        <taxon>Bacillota</taxon>
        <taxon>Bacilli</taxon>
        <taxon>Lactobacillales</taxon>
        <taxon>Lactobacillaceae</taxon>
        <taxon>Ligilactobacillus</taxon>
    </lineage>
</organism>
<keyword evidence="1" id="KW-1133">Transmembrane helix</keyword>
<dbReference type="KEGG" id="lsj:LSJ_3051"/>
<protein>
    <submittedName>
        <fullName evidence="2">Putative transmembane protein</fullName>
    </submittedName>
</protein>
<evidence type="ECO:0000313" key="2">
    <source>
        <dbReference type="EMBL" id="AIR11671.1"/>
    </source>
</evidence>
<keyword evidence="2" id="KW-0614">Plasmid</keyword>
<keyword evidence="1" id="KW-0472">Membrane</keyword>
<geneLocation type="plasmid" evidence="2 3">
    <name>pMP1046B</name>
</geneLocation>
<feature type="transmembrane region" description="Helical" evidence="1">
    <location>
        <begin position="6"/>
        <end position="26"/>
    </location>
</feature>
<dbReference type="Proteomes" id="UP000029488">
    <property type="component" value="Plasmid pMP1046B"/>
</dbReference>
<evidence type="ECO:0000313" key="3">
    <source>
        <dbReference type="Proteomes" id="UP000029488"/>
    </source>
</evidence>